<name>A0A1M7ZJU4_9BACT</name>
<accession>A0A1M7ZJU4</accession>
<dbReference type="RefSeq" id="WP_073573475.1">
    <property type="nucleotide sequence ID" value="NZ_FRXN01000006.1"/>
</dbReference>
<dbReference type="Proteomes" id="UP000184609">
    <property type="component" value="Unassembled WGS sequence"/>
</dbReference>
<evidence type="ECO:0000313" key="1">
    <source>
        <dbReference type="EMBL" id="SHO65137.1"/>
    </source>
</evidence>
<dbReference type="AlphaFoldDB" id="A0A1M7ZJU4"/>
<reference evidence="2" key="1">
    <citation type="submission" date="2016-12" db="EMBL/GenBank/DDBJ databases">
        <authorList>
            <person name="Varghese N."/>
            <person name="Submissions S."/>
        </authorList>
    </citation>
    <scope>NUCLEOTIDE SEQUENCE [LARGE SCALE GENOMIC DNA]</scope>
    <source>
        <strain evidence="2">DSM 25035</strain>
    </source>
</reference>
<sequence length="242" mass="27536">MKRRLFLEKVSLAAGIIAVPNIGLSSQLLEKDSKSKFIFHIGENSTQFKQVLEKVGGFHRSLVFLTDATEFDFSSGLNLDAALYKKDLNLTLQEVEEVLWVNSMIEDRPDYVKEYLINQRLGKKVGILGLDFESQFESFLEVIEKLDLKASFLKENQQCDQVFCLINIPENKKGEIALEKLARFSSAIDFFFVERADFPSNNLLALPNKDGRQVMLSINTKNDICCSNIEYVKNSIVSFISE</sequence>
<proteinExistence type="predicted"/>
<keyword evidence="2" id="KW-1185">Reference proteome</keyword>
<protein>
    <submittedName>
        <fullName evidence="1">Uncharacterized protein</fullName>
    </submittedName>
</protein>
<dbReference type="EMBL" id="FRXN01000006">
    <property type="protein sequence ID" value="SHO65137.1"/>
    <property type="molecule type" value="Genomic_DNA"/>
</dbReference>
<dbReference type="OrthoDB" id="9775118at2"/>
<gene>
    <name evidence="1" type="ORF">SAMN04488108_3888</name>
</gene>
<dbReference type="STRING" id="1073327.SAMN04488108_3888"/>
<organism evidence="1 2">
    <name type="scientific">Algoriphagus zhangzhouensis</name>
    <dbReference type="NCBI Taxonomy" id="1073327"/>
    <lineage>
        <taxon>Bacteria</taxon>
        <taxon>Pseudomonadati</taxon>
        <taxon>Bacteroidota</taxon>
        <taxon>Cytophagia</taxon>
        <taxon>Cytophagales</taxon>
        <taxon>Cyclobacteriaceae</taxon>
        <taxon>Algoriphagus</taxon>
    </lineage>
</organism>
<evidence type="ECO:0000313" key="2">
    <source>
        <dbReference type="Proteomes" id="UP000184609"/>
    </source>
</evidence>